<comment type="caution">
    <text evidence="2">The sequence shown here is derived from an EMBL/GenBank/DDBJ whole genome shotgun (WGS) entry which is preliminary data.</text>
</comment>
<protein>
    <recommendedName>
        <fullName evidence="4">F-box domain-containing protein</fullName>
    </recommendedName>
</protein>
<organism evidence="2 3">
    <name type="scientific">Recurvomyces mirabilis</name>
    <dbReference type="NCBI Taxonomy" id="574656"/>
    <lineage>
        <taxon>Eukaryota</taxon>
        <taxon>Fungi</taxon>
        <taxon>Dikarya</taxon>
        <taxon>Ascomycota</taxon>
        <taxon>Pezizomycotina</taxon>
        <taxon>Dothideomycetes</taxon>
        <taxon>Dothideomycetidae</taxon>
        <taxon>Mycosphaerellales</taxon>
        <taxon>Teratosphaeriaceae</taxon>
        <taxon>Recurvomyces</taxon>
    </lineage>
</organism>
<accession>A0AAE0WEX6</accession>
<evidence type="ECO:0008006" key="4">
    <source>
        <dbReference type="Google" id="ProtNLM"/>
    </source>
</evidence>
<dbReference type="EMBL" id="JAUTXT010000091">
    <property type="protein sequence ID" value="KAK3669306.1"/>
    <property type="molecule type" value="Genomic_DNA"/>
</dbReference>
<dbReference type="CDD" id="cd09917">
    <property type="entry name" value="F-box_SF"/>
    <property type="match status" value="1"/>
</dbReference>
<keyword evidence="3" id="KW-1185">Reference proteome</keyword>
<evidence type="ECO:0000313" key="3">
    <source>
        <dbReference type="Proteomes" id="UP001274830"/>
    </source>
</evidence>
<reference evidence="2" key="1">
    <citation type="submission" date="2023-07" db="EMBL/GenBank/DDBJ databases">
        <title>Black Yeasts Isolated from many extreme environments.</title>
        <authorList>
            <person name="Coleine C."/>
            <person name="Stajich J.E."/>
            <person name="Selbmann L."/>
        </authorList>
    </citation>
    <scope>NUCLEOTIDE SEQUENCE</scope>
    <source>
        <strain evidence="2">CCFEE 5485</strain>
    </source>
</reference>
<name>A0AAE0WEX6_9PEZI</name>
<evidence type="ECO:0000313" key="2">
    <source>
        <dbReference type="EMBL" id="KAK3669306.1"/>
    </source>
</evidence>
<evidence type="ECO:0000256" key="1">
    <source>
        <dbReference type="SAM" id="MobiDB-lite"/>
    </source>
</evidence>
<sequence length="561" mass="64059">MPLCPIHWIKNAKKRLRRRRKPFVQPPQDVIEQMYQAPRLRPVTLCPCIRDPTKSPPPKKVRFACDMPVDALVSDGPSAPQPIQEVLPLELLSMISEYLHTKDEVHKFRLVHRRFREAAWAVFGRTFDDGIFHNTSYSAGKKLVALANTEQIVPYVKRLNISTVYPDVQAGEQLTVWCLEKHVPGGERYNVDTIEPWLDMLLAEKMWTELQRRMAWISVLEKMTALEEIVIWSGEKLMHGPRLPYIDGKLESVLPEASDGGVKLWHLDAAENAMQVLEVLITLDDTTRHRIKIIKSEGATSMLSLPPTVSGKQPRLPTLTHLTLTLDFPKADYHTLNTLEKAETHLHAFLAGMPNLTNLRLDFPYENSSIFEHSIVAATGSDRLYGLIPRPPRRDSTAAPPSSPIDDMETQERIKNEEEEDTELLDQTPQPLHFPHLHTLHLSNLILHNHTTLTHPFLSLHASTLKHLTIHNIFGPSAESWRSFWDFLEKGLELERFDQITHSSPQQLRRLEGDPRTRWVRLSTGEVRRRFGGRGRWVAFVGDLRALEEGQAGEENGTGET</sequence>
<proteinExistence type="predicted"/>
<feature type="region of interest" description="Disordered" evidence="1">
    <location>
        <begin position="386"/>
        <end position="421"/>
    </location>
</feature>
<gene>
    <name evidence="2" type="ORF">LTR78_010805</name>
</gene>
<dbReference type="AlphaFoldDB" id="A0AAE0WEX6"/>
<dbReference type="Proteomes" id="UP001274830">
    <property type="component" value="Unassembled WGS sequence"/>
</dbReference>